<feature type="region of interest" description="Disordered" evidence="1">
    <location>
        <begin position="69"/>
        <end position="110"/>
    </location>
</feature>
<dbReference type="EMBL" id="QOIP01000008">
    <property type="protein sequence ID" value="RLU19265.1"/>
    <property type="molecule type" value="Genomic_DNA"/>
</dbReference>
<comment type="caution">
    <text evidence="2">The sequence shown here is derived from an EMBL/GenBank/DDBJ whole genome shotgun (WGS) entry which is preliminary data.</text>
</comment>
<name>A0A3L8DFM2_OOCBI</name>
<protein>
    <submittedName>
        <fullName evidence="2">Uncharacterized protein</fullName>
    </submittedName>
</protein>
<feature type="non-terminal residue" evidence="2">
    <location>
        <position position="241"/>
    </location>
</feature>
<organism evidence="2 3">
    <name type="scientific">Ooceraea biroi</name>
    <name type="common">Clonal raider ant</name>
    <name type="synonym">Cerapachys biroi</name>
    <dbReference type="NCBI Taxonomy" id="2015173"/>
    <lineage>
        <taxon>Eukaryota</taxon>
        <taxon>Metazoa</taxon>
        <taxon>Ecdysozoa</taxon>
        <taxon>Arthropoda</taxon>
        <taxon>Hexapoda</taxon>
        <taxon>Insecta</taxon>
        <taxon>Pterygota</taxon>
        <taxon>Neoptera</taxon>
        <taxon>Endopterygota</taxon>
        <taxon>Hymenoptera</taxon>
        <taxon>Apocrita</taxon>
        <taxon>Aculeata</taxon>
        <taxon>Formicoidea</taxon>
        <taxon>Formicidae</taxon>
        <taxon>Dorylinae</taxon>
        <taxon>Ooceraea</taxon>
    </lineage>
</organism>
<evidence type="ECO:0000313" key="3">
    <source>
        <dbReference type="Proteomes" id="UP000279307"/>
    </source>
</evidence>
<gene>
    <name evidence="2" type="ORF">DMN91_007822</name>
</gene>
<sequence length="241" mass="25749">MEDLFGEFWLGREHLWDHIETVDPDFWEDLGVAVLRMREAVYVSGSGIIREWTSVVDAVTQTDRRVGHASVQSEEAAPPATVHRRGVATQTEGRPISPNAGAARRAPTPVRSVPPIATGCWNCGGSHRYANCPRPREQFATGAEPGELHCVSVPVAAPITRERSPGRGPESRETVTSGLPRGGEADAESDPGAVDGRNPDNPISPCLVFSFTLRGGSVQVAAENAALDVAADDVTIHEDEG</sequence>
<dbReference type="AlphaFoldDB" id="A0A3L8DFM2"/>
<evidence type="ECO:0000313" key="2">
    <source>
        <dbReference type="EMBL" id="RLU19265.1"/>
    </source>
</evidence>
<feature type="region of interest" description="Disordered" evidence="1">
    <location>
        <begin position="157"/>
        <end position="200"/>
    </location>
</feature>
<proteinExistence type="predicted"/>
<evidence type="ECO:0000256" key="1">
    <source>
        <dbReference type="SAM" id="MobiDB-lite"/>
    </source>
</evidence>
<dbReference type="Proteomes" id="UP000279307">
    <property type="component" value="Chromosome 8"/>
</dbReference>
<accession>A0A3L8DFM2</accession>
<feature type="compositionally biased region" description="Basic and acidic residues" evidence="1">
    <location>
        <begin position="160"/>
        <end position="173"/>
    </location>
</feature>
<reference evidence="2 3" key="1">
    <citation type="journal article" date="2018" name="Genome Res.">
        <title>The genomic architecture and molecular evolution of ant odorant receptors.</title>
        <authorList>
            <person name="McKenzie S.K."/>
            <person name="Kronauer D.J.C."/>
        </authorList>
    </citation>
    <scope>NUCLEOTIDE SEQUENCE [LARGE SCALE GENOMIC DNA]</scope>
    <source>
        <strain evidence="2">Clonal line C1</strain>
    </source>
</reference>